<evidence type="ECO:0000313" key="2">
    <source>
        <dbReference type="EMBL" id="KIM32418.1"/>
    </source>
</evidence>
<feature type="compositionally biased region" description="Basic and acidic residues" evidence="1">
    <location>
        <begin position="199"/>
        <end position="212"/>
    </location>
</feature>
<gene>
    <name evidence="2" type="ORF">M408DRAFT_218490</name>
</gene>
<dbReference type="EMBL" id="KN824280">
    <property type="protein sequence ID" value="KIM32418.1"/>
    <property type="molecule type" value="Genomic_DNA"/>
</dbReference>
<feature type="compositionally biased region" description="Basic residues" evidence="1">
    <location>
        <begin position="224"/>
        <end position="238"/>
    </location>
</feature>
<feature type="region of interest" description="Disordered" evidence="1">
    <location>
        <begin position="97"/>
        <end position="324"/>
    </location>
</feature>
<feature type="compositionally biased region" description="Basic and acidic residues" evidence="1">
    <location>
        <begin position="280"/>
        <end position="291"/>
    </location>
</feature>
<proteinExistence type="predicted"/>
<feature type="compositionally biased region" description="Basic and acidic residues" evidence="1">
    <location>
        <begin position="180"/>
        <end position="189"/>
    </location>
</feature>
<dbReference type="PANTHER" id="PTHR40132:SF1">
    <property type="entry name" value="PRE-MRNA-SPLICING FACTOR 38B"/>
    <property type="match status" value="1"/>
</dbReference>
<dbReference type="HOGENOM" id="CLU_014120_1_0_1"/>
<feature type="compositionally biased region" description="Basic and acidic residues" evidence="1">
    <location>
        <begin position="153"/>
        <end position="172"/>
    </location>
</feature>
<feature type="region of interest" description="Disordered" evidence="1">
    <location>
        <begin position="379"/>
        <end position="408"/>
    </location>
</feature>
<reference evidence="3" key="2">
    <citation type="submission" date="2015-01" db="EMBL/GenBank/DDBJ databases">
        <title>Evolutionary Origins and Diversification of the Mycorrhizal Mutualists.</title>
        <authorList>
            <consortium name="DOE Joint Genome Institute"/>
            <consortium name="Mycorrhizal Genomics Consortium"/>
            <person name="Kohler A."/>
            <person name="Kuo A."/>
            <person name="Nagy L.G."/>
            <person name="Floudas D."/>
            <person name="Copeland A."/>
            <person name="Barry K.W."/>
            <person name="Cichocki N."/>
            <person name="Veneault-Fourrey C."/>
            <person name="LaButti K."/>
            <person name="Lindquist E.A."/>
            <person name="Lipzen A."/>
            <person name="Lundell T."/>
            <person name="Morin E."/>
            <person name="Murat C."/>
            <person name="Riley R."/>
            <person name="Ohm R."/>
            <person name="Sun H."/>
            <person name="Tunlid A."/>
            <person name="Henrissat B."/>
            <person name="Grigoriev I.V."/>
            <person name="Hibbett D.S."/>
            <person name="Martin F."/>
        </authorList>
    </citation>
    <scope>NUCLEOTIDE SEQUENCE [LARGE SCALE GENOMIC DNA]</scope>
    <source>
        <strain evidence="3">MAFF 305830</strain>
    </source>
</reference>
<feature type="compositionally biased region" description="Basic and acidic residues" evidence="1">
    <location>
        <begin position="239"/>
        <end position="267"/>
    </location>
</feature>
<dbReference type="OrthoDB" id="2431475at2759"/>
<dbReference type="AlphaFoldDB" id="A0A0C2X2C6"/>
<evidence type="ECO:0000313" key="3">
    <source>
        <dbReference type="Proteomes" id="UP000054097"/>
    </source>
</evidence>
<name>A0A0C2X2C6_SERVB</name>
<feature type="compositionally biased region" description="Basic residues" evidence="1">
    <location>
        <begin position="268"/>
        <end position="277"/>
    </location>
</feature>
<accession>A0A0C2X2C6</accession>
<keyword evidence="3" id="KW-1185">Reference proteome</keyword>
<organism evidence="2 3">
    <name type="scientific">Serendipita vermifera MAFF 305830</name>
    <dbReference type="NCBI Taxonomy" id="933852"/>
    <lineage>
        <taxon>Eukaryota</taxon>
        <taxon>Fungi</taxon>
        <taxon>Dikarya</taxon>
        <taxon>Basidiomycota</taxon>
        <taxon>Agaricomycotina</taxon>
        <taxon>Agaricomycetes</taxon>
        <taxon>Sebacinales</taxon>
        <taxon>Serendipitaceae</taxon>
        <taxon>Serendipita</taxon>
    </lineage>
</organism>
<dbReference type="Proteomes" id="UP000054097">
    <property type="component" value="Unassembled WGS sequence"/>
</dbReference>
<dbReference type="STRING" id="933852.A0A0C2X2C6"/>
<protein>
    <submittedName>
        <fullName evidence="2">Uncharacterized protein</fullName>
    </submittedName>
</protein>
<feature type="compositionally biased region" description="Basic and acidic residues" evidence="1">
    <location>
        <begin position="98"/>
        <end position="114"/>
    </location>
</feature>
<feature type="compositionally biased region" description="Low complexity" evidence="1">
    <location>
        <begin position="115"/>
        <end position="128"/>
    </location>
</feature>
<dbReference type="PANTHER" id="PTHR40132">
    <property type="entry name" value="PRE-MRNA-SPLICING FACTOR 38B"/>
    <property type="match status" value="1"/>
</dbReference>
<reference evidence="2 3" key="1">
    <citation type="submission" date="2014-04" db="EMBL/GenBank/DDBJ databases">
        <authorList>
            <consortium name="DOE Joint Genome Institute"/>
            <person name="Kuo A."/>
            <person name="Zuccaro A."/>
            <person name="Kohler A."/>
            <person name="Nagy L.G."/>
            <person name="Floudas D."/>
            <person name="Copeland A."/>
            <person name="Barry K.W."/>
            <person name="Cichocki N."/>
            <person name="Veneault-Fourrey C."/>
            <person name="LaButti K."/>
            <person name="Lindquist E.A."/>
            <person name="Lipzen A."/>
            <person name="Lundell T."/>
            <person name="Morin E."/>
            <person name="Murat C."/>
            <person name="Sun H."/>
            <person name="Tunlid A."/>
            <person name="Henrissat B."/>
            <person name="Grigoriev I.V."/>
            <person name="Hibbett D.S."/>
            <person name="Martin F."/>
            <person name="Nordberg H.P."/>
            <person name="Cantor M.N."/>
            <person name="Hua S.X."/>
        </authorList>
    </citation>
    <scope>NUCLEOTIDE SEQUENCE [LARGE SCALE GENOMIC DNA]</scope>
    <source>
        <strain evidence="2 3">MAFF 305830</strain>
    </source>
</reference>
<evidence type="ECO:0000256" key="1">
    <source>
        <dbReference type="SAM" id="MobiDB-lite"/>
    </source>
</evidence>
<feature type="region of interest" description="Disordered" evidence="1">
    <location>
        <begin position="47"/>
        <end position="69"/>
    </location>
</feature>
<sequence length="436" mass="50191">MANSSSFSSVVSGLVRAQMGSSIPTNTVDEELDRRVAELILKEARQKEARFGKTGSYSQPSSNAAKTNKRFLSSIIKSTDEHNKTILRAQAEAAMEIKQQREREEREERLRRAQEAVAARTGSSSGSWRSREERRPRSRSPSGERRDKHRSSRRDLKRERSPYSDHSSGHRDDKRKRRRKDDDRDDRRSPSPSRHRDRHEKGSSRLEDELYASRKSIRKERDSKSKRHDRRRSRSRSPRRGEHRSDRRKSRHDDSPHPREEESSGRHRDSKSKRKSSPRSSRDASKRRETVRPSALEAEVPLRGEAISEEGNSPIGPQEPLSGTAPKVIASKMDKYFAEDYDPRLDVSPALTGKDGLIPPGAFDNWDMMLEIVRARREEKEEKKRLEKLHRSGSSSKTKDSATVLPKKDEAEDILNIQYTKRGGVREWDEGKKVTS</sequence>
<feature type="compositionally biased region" description="Polar residues" evidence="1">
    <location>
        <begin position="55"/>
        <end position="66"/>
    </location>
</feature>